<dbReference type="EMBL" id="MIYY01000014">
    <property type="protein sequence ID" value="OIR23307.1"/>
    <property type="molecule type" value="Genomic_DNA"/>
</dbReference>
<dbReference type="PIRSF" id="PIRSF005216">
    <property type="entry name" value="Pyruvoyl-dep_arg_deCO2ase"/>
    <property type="match status" value="1"/>
</dbReference>
<sequence length="188" mass="20877">MIVVTSQDWVPKKIFLTKGKGISKERLTSFELALREAGIASLNLITVSSILPPNCEFVTKEEGIKFLKPGQVVPVVLARSDSNTSDDIVSSGVGVAIPKNNEHYGYLSEHHCIGMDDYSMEEYVEDLAAEMLATTYGVNFDPDASWDEKRELWQIDNRIVKTKSIIQTAKLDTEGYWCTTVCAAVLIL</sequence>
<dbReference type="NCBIfam" id="TIGR00286">
    <property type="entry name" value="pyruvoyl-dependent arginine decarboxylase"/>
    <property type="match status" value="1"/>
</dbReference>
<comment type="similarity">
    <text evidence="1 6">Belongs to the PdaD family.</text>
</comment>
<dbReference type="AlphaFoldDB" id="A0A1J5TSX3"/>
<evidence type="ECO:0000256" key="5">
    <source>
        <dbReference type="ARBA" id="ARBA00049309"/>
    </source>
</evidence>
<comment type="caution">
    <text evidence="7">The sequence shown here is derived from an EMBL/GenBank/DDBJ whole genome shotgun (WGS) entry which is preliminary data.</text>
</comment>
<proteinExistence type="inferred from homology"/>
<dbReference type="InterPro" id="IPR016105">
    <property type="entry name" value="Pyr-dep_his/arg-deCO2ase_sand"/>
</dbReference>
<keyword evidence="3 6" id="KW-0456">Lyase</keyword>
<organism evidence="7 8">
    <name type="scientific">Marine Group III euryarchaeote CG-Epi3</name>
    <dbReference type="NCBI Taxonomy" id="1888997"/>
    <lineage>
        <taxon>Archaea</taxon>
        <taxon>Methanobacteriati</taxon>
        <taxon>Thermoplasmatota</taxon>
        <taxon>Thermoplasmata</taxon>
        <taxon>Candidatus Thermoprofundales</taxon>
    </lineage>
</organism>
<evidence type="ECO:0000313" key="7">
    <source>
        <dbReference type="EMBL" id="OIR23307.1"/>
    </source>
</evidence>
<dbReference type="Gene3D" id="3.30.60.30">
    <property type="match status" value="1"/>
</dbReference>
<keyword evidence="2 6" id="KW-0210">Decarboxylase</keyword>
<comment type="cofactor">
    <cofactor evidence="6">
        <name>pyruvate</name>
        <dbReference type="ChEBI" id="CHEBI:15361"/>
    </cofactor>
    <text evidence="6">Binds 1 pyruvoyl group covalently per subunit.</text>
</comment>
<dbReference type="SFLD" id="SFLDS00055">
    <property type="entry name" value="Pyruvoyl-Dependent_Histidine/A"/>
    <property type="match status" value="1"/>
</dbReference>
<name>A0A1J5TSX3_9ARCH</name>
<evidence type="ECO:0000256" key="6">
    <source>
        <dbReference type="HAMAP-Rule" id="MF_01404"/>
    </source>
</evidence>
<evidence type="ECO:0000256" key="1">
    <source>
        <dbReference type="ARBA" id="ARBA00007412"/>
    </source>
</evidence>
<feature type="modified residue" description="Pyruvic acid (Ser)" evidence="6">
    <location>
        <position position="49"/>
    </location>
</feature>
<keyword evidence="4 6" id="KW-0670">Pyruvate</keyword>
<feature type="chain" id="PRO_5023325213" description="Pyruvoyl-dependent arginine decarboxylase subunit alpha" evidence="6">
    <location>
        <begin position="49"/>
        <end position="188"/>
    </location>
</feature>
<dbReference type="InterPro" id="IPR016104">
    <property type="entry name" value="Pyr-dep_his/arg-deCO2ase"/>
</dbReference>
<dbReference type="SFLD" id="SFLDG01170">
    <property type="entry name" value="Pyruvoyl-dependent_arginine_de"/>
    <property type="match status" value="1"/>
</dbReference>
<dbReference type="Proteomes" id="UP000183138">
    <property type="component" value="Unassembled WGS sequence"/>
</dbReference>
<accession>A0A1J5TSX3</accession>
<comment type="catalytic activity">
    <reaction evidence="5 6">
        <text>L-arginine + H(+) = agmatine + CO2</text>
        <dbReference type="Rhea" id="RHEA:17641"/>
        <dbReference type="ChEBI" id="CHEBI:15378"/>
        <dbReference type="ChEBI" id="CHEBI:16526"/>
        <dbReference type="ChEBI" id="CHEBI:32682"/>
        <dbReference type="ChEBI" id="CHEBI:58145"/>
        <dbReference type="EC" id="4.1.1.19"/>
    </reaction>
</comment>
<dbReference type="EC" id="4.1.1.19" evidence="6"/>
<dbReference type="SUPFAM" id="SSF56271">
    <property type="entry name" value="Pyruvoyl-dependent histidine and arginine decarboxylases"/>
    <property type="match status" value="1"/>
</dbReference>
<dbReference type="PANTHER" id="PTHR40438">
    <property type="entry name" value="PYRUVOYL-DEPENDENT ARGININE DECARBOXYLASE"/>
    <property type="match status" value="1"/>
</dbReference>
<evidence type="ECO:0000256" key="4">
    <source>
        <dbReference type="ARBA" id="ARBA00023317"/>
    </source>
</evidence>
<reference evidence="7 8" key="1">
    <citation type="submission" date="2016-08" db="EMBL/GenBank/DDBJ databases">
        <title>New Insights into Marine Group III Euryarchaeota, from dark to light.</title>
        <authorList>
            <person name="Haro-Moreno J.M."/>
            <person name="Rodriguez-Valera F."/>
            <person name="Lopez-Garcia P."/>
            <person name="Moreira D."/>
            <person name="Martin-Cuadrado A.B."/>
        </authorList>
    </citation>
    <scope>NUCLEOTIDE SEQUENCE [LARGE SCALE GENOMIC DNA]</scope>
    <source>
        <strain evidence="7">CG-Epi3</strain>
    </source>
</reference>
<dbReference type="GO" id="GO:0006527">
    <property type="term" value="P:L-arginine catabolic process"/>
    <property type="evidence" value="ECO:0007669"/>
    <property type="project" value="InterPro"/>
</dbReference>
<dbReference type="PANTHER" id="PTHR40438:SF1">
    <property type="entry name" value="PYRUVOYL-DEPENDENT ARGININE DECARBOXYLASE"/>
    <property type="match status" value="1"/>
</dbReference>
<dbReference type="GO" id="GO:0008792">
    <property type="term" value="F:arginine decarboxylase activity"/>
    <property type="evidence" value="ECO:0007669"/>
    <property type="project" value="UniProtKB-UniRule"/>
</dbReference>
<evidence type="ECO:0000313" key="8">
    <source>
        <dbReference type="Proteomes" id="UP000183138"/>
    </source>
</evidence>
<dbReference type="HAMAP" id="MF_01404">
    <property type="entry name" value="PvlArgDC"/>
    <property type="match status" value="1"/>
</dbReference>
<gene>
    <name evidence="6" type="primary">pdaD</name>
    <name evidence="7" type="ORF">BEU00_03235</name>
</gene>
<dbReference type="Pfam" id="PF01862">
    <property type="entry name" value="PvlArgDC"/>
    <property type="match status" value="1"/>
</dbReference>
<evidence type="ECO:0000256" key="3">
    <source>
        <dbReference type="ARBA" id="ARBA00023239"/>
    </source>
</evidence>
<feature type="site" description="Cleavage (non-hydrolytic)" evidence="6">
    <location>
        <begin position="48"/>
        <end position="49"/>
    </location>
</feature>
<feature type="chain" id="PRO_5023325212" description="Pyruvoyl-dependent arginine decarboxylase subunit beta" evidence="6">
    <location>
        <begin position="1"/>
        <end position="48"/>
    </location>
</feature>
<protein>
    <recommendedName>
        <fullName evidence="6">Pyruvoyl-dependent arginine decarboxylase</fullName>
        <shortName evidence="6">PvlArgDC</shortName>
        <ecNumber evidence="6">4.1.1.19</ecNumber>
    </recommendedName>
    <component>
        <recommendedName>
            <fullName evidence="6">Pyruvoyl-dependent arginine decarboxylase subunit beta</fullName>
        </recommendedName>
    </component>
    <component>
        <recommendedName>
            <fullName evidence="6">Pyruvoyl-dependent arginine decarboxylase subunit alpha</fullName>
        </recommendedName>
    </component>
</protein>
<evidence type="ECO:0000256" key="2">
    <source>
        <dbReference type="ARBA" id="ARBA00022793"/>
    </source>
</evidence>
<dbReference type="Gene3D" id="3.50.20.10">
    <property type="entry name" value="Pyruvoyl-Dependent Histidine Decarboxylase, subunit B"/>
    <property type="match status" value="1"/>
</dbReference>
<dbReference type="InterPro" id="IPR002724">
    <property type="entry name" value="Pyruvoyl-dep_arg_deCO2ase"/>
</dbReference>